<gene>
    <name evidence="9" type="ORF">D1012_20160</name>
</gene>
<evidence type="ECO:0000256" key="6">
    <source>
        <dbReference type="ARBA" id="ARBA00023136"/>
    </source>
</evidence>
<protein>
    <submittedName>
        <fullName evidence="9">ABC transporter permease</fullName>
    </submittedName>
</protein>
<dbReference type="PROSITE" id="PS50928">
    <property type="entry name" value="ABC_TM1"/>
    <property type="match status" value="1"/>
</dbReference>
<evidence type="ECO:0000313" key="10">
    <source>
        <dbReference type="Proteomes" id="UP000284547"/>
    </source>
</evidence>
<evidence type="ECO:0000256" key="5">
    <source>
        <dbReference type="ARBA" id="ARBA00022989"/>
    </source>
</evidence>
<evidence type="ECO:0000256" key="4">
    <source>
        <dbReference type="ARBA" id="ARBA00022692"/>
    </source>
</evidence>
<feature type="transmembrane region" description="Helical" evidence="7">
    <location>
        <begin position="188"/>
        <end position="207"/>
    </location>
</feature>
<keyword evidence="4 7" id="KW-0812">Transmembrane</keyword>
<keyword evidence="5 7" id="KW-1133">Transmembrane helix</keyword>
<feature type="transmembrane region" description="Helical" evidence="7">
    <location>
        <begin position="142"/>
        <end position="161"/>
    </location>
</feature>
<evidence type="ECO:0000256" key="3">
    <source>
        <dbReference type="ARBA" id="ARBA00022475"/>
    </source>
</evidence>
<evidence type="ECO:0000313" key="9">
    <source>
        <dbReference type="EMBL" id="RGP35402.1"/>
    </source>
</evidence>
<dbReference type="GO" id="GO:0005886">
    <property type="term" value="C:plasma membrane"/>
    <property type="evidence" value="ECO:0007669"/>
    <property type="project" value="UniProtKB-SubCell"/>
</dbReference>
<dbReference type="SUPFAM" id="SSF161098">
    <property type="entry name" value="MetI-like"/>
    <property type="match status" value="1"/>
</dbReference>
<dbReference type="InterPro" id="IPR035906">
    <property type="entry name" value="MetI-like_sf"/>
</dbReference>
<dbReference type="Pfam" id="PF00528">
    <property type="entry name" value="BPD_transp_1"/>
    <property type="match status" value="1"/>
</dbReference>
<feature type="transmembrane region" description="Helical" evidence="7">
    <location>
        <begin position="100"/>
        <end position="121"/>
    </location>
</feature>
<dbReference type="GO" id="GO:0055085">
    <property type="term" value="P:transmembrane transport"/>
    <property type="evidence" value="ECO:0007669"/>
    <property type="project" value="InterPro"/>
</dbReference>
<evidence type="ECO:0000256" key="7">
    <source>
        <dbReference type="RuleBase" id="RU363032"/>
    </source>
</evidence>
<dbReference type="PANTHER" id="PTHR43163">
    <property type="entry name" value="DIPEPTIDE TRANSPORT SYSTEM PERMEASE PROTEIN DPPB-RELATED"/>
    <property type="match status" value="1"/>
</dbReference>
<keyword evidence="2 7" id="KW-0813">Transport</keyword>
<dbReference type="Pfam" id="PF19300">
    <property type="entry name" value="BPD_transp_1_N"/>
    <property type="match status" value="1"/>
</dbReference>
<dbReference type="Gene3D" id="1.10.3720.10">
    <property type="entry name" value="MetI-like"/>
    <property type="match status" value="1"/>
</dbReference>
<keyword evidence="10" id="KW-1185">Reference proteome</keyword>
<dbReference type="OrthoDB" id="9807402at2"/>
<dbReference type="PANTHER" id="PTHR43163:SF2">
    <property type="entry name" value="ABC TRANSPORTER PERMEASE PROTEIN"/>
    <property type="match status" value="1"/>
</dbReference>
<comment type="similarity">
    <text evidence="7">Belongs to the binding-protein-dependent transport system permease family.</text>
</comment>
<dbReference type="AlphaFoldDB" id="A0A411YX63"/>
<proteinExistence type="inferred from homology"/>
<accession>A0A411YX63</accession>
<feature type="transmembrane region" description="Helical" evidence="7">
    <location>
        <begin position="289"/>
        <end position="311"/>
    </location>
</feature>
<feature type="transmembrane region" description="Helical" evidence="7">
    <location>
        <begin position="12"/>
        <end position="31"/>
    </location>
</feature>
<dbReference type="Proteomes" id="UP000284547">
    <property type="component" value="Unassembled WGS sequence"/>
</dbReference>
<evidence type="ECO:0000259" key="8">
    <source>
        <dbReference type="PROSITE" id="PS50928"/>
    </source>
</evidence>
<dbReference type="CDD" id="cd06261">
    <property type="entry name" value="TM_PBP2"/>
    <property type="match status" value="1"/>
</dbReference>
<organism evidence="9 10">
    <name type="scientific">Pseudotabrizicola alkalilacus</name>
    <dbReference type="NCBI Taxonomy" id="2305252"/>
    <lineage>
        <taxon>Bacteria</taxon>
        <taxon>Pseudomonadati</taxon>
        <taxon>Pseudomonadota</taxon>
        <taxon>Alphaproteobacteria</taxon>
        <taxon>Rhodobacterales</taxon>
        <taxon>Paracoccaceae</taxon>
        <taxon>Pseudotabrizicola</taxon>
    </lineage>
</organism>
<comment type="subcellular location">
    <subcellularLocation>
        <location evidence="1 7">Cell membrane</location>
        <topology evidence="1 7">Multi-pass membrane protein</topology>
    </subcellularLocation>
</comment>
<comment type="caution">
    <text evidence="9">The sequence shown here is derived from an EMBL/GenBank/DDBJ whole genome shotgun (WGS) entry which is preliminary data.</text>
</comment>
<reference evidence="9 10" key="1">
    <citation type="submission" date="2018-08" db="EMBL/GenBank/DDBJ databases">
        <title>Flavobacterium tibetense sp. nov., isolated from a wetland YonghuCo on Tibetan Plateau.</title>
        <authorList>
            <person name="Phurbu D."/>
            <person name="Lu H."/>
            <person name="Xing P."/>
        </authorList>
    </citation>
    <scope>NUCLEOTIDE SEQUENCE [LARGE SCALE GENOMIC DNA]</scope>
    <source>
        <strain evidence="9 10">DJC</strain>
    </source>
</reference>
<name>A0A411YX63_9RHOB</name>
<dbReference type="InterPro" id="IPR045621">
    <property type="entry name" value="BPD_transp_1_N"/>
</dbReference>
<evidence type="ECO:0000256" key="2">
    <source>
        <dbReference type="ARBA" id="ARBA00022448"/>
    </source>
</evidence>
<keyword evidence="3" id="KW-1003">Cell membrane</keyword>
<sequence length="323" mass="35482">MTLWIVQRTLQAALVALAMALIVFLGLNLIGSPIETLLPPEATHEERLRLIADLGLDQPMHTQFFLFLKGMAQGNLGISYVYKEPAIELILSRLPATLELALFAVLLSLVIGFPLGLIAGYRPDSFAAKAIMTGSILGFSLPIFWVGILLIMVFSVTLGWLPSSGRGSTVTILGVGWSFLTWDGLRHMILPAFSLSLFNISMVTRLTESGVREAMSSEYVKFARAKGLSPRRIMSVHVFKNILIPIVTVVGLDIGTTIAFSIVTETIFAWPGIGKIIIDSIAALDRPVIVAYLMLVVLMFVLINFVVDILYRILDPRIRLQGE</sequence>
<dbReference type="RefSeq" id="WP_118155920.1">
    <property type="nucleotide sequence ID" value="NZ_QWEY01000016.1"/>
</dbReference>
<dbReference type="InterPro" id="IPR000515">
    <property type="entry name" value="MetI-like"/>
</dbReference>
<evidence type="ECO:0000256" key="1">
    <source>
        <dbReference type="ARBA" id="ARBA00004651"/>
    </source>
</evidence>
<dbReference type="EMBL" id="QWEY01000016">
    <property type="protein sequence ID" value="RGP35402.1"/>
    <property type="molecule type" value="Genomic_DNA"/>
</dbReference>
<keyword evidence="6 7" id="KW-0472">Membrane</keyword>
<feature type="domain" description="ABC transmembrane type-1" evidence="8">
    <location>
        <begin position="94"/>
        <end position="311"/>
    </location>
</feature>
<feature type="transmembrane region" description="Helical" evidence="7">
    <location>
        <begin position="242"/>
        <end position="269"/>
    </location>
</feature>